<dbReference type="AlphaFoldDB" id="A0AAW0V0A8"/>
<sequence>MNLDLHTKEPSLCIGVLGKGKERLMQPSDYSVHQDGLCRKKARWRRARDWPPLPPIPSTQHPNTKRKLVSGWGEARMAGQCAVFLGLDVTGQGPAGHRKEKLEWMPIRP</sequence>
<reference evidence="1 2" key="1">
    <citation type="submission" date="2023-03" db="EMBL/GenBank/DDBJ databases">
        <title>High-quality genome of Scylla paramamosain provides insights in environmental adaptation.</title>
        <authorList>
            <person name="Zhang L."/>
        </authorList>
    </citation>
    <scope>NUCLEOTIDE SEQUENCE [LARGE SCALE GENOMIC DNA]</scope>
    <source>
        <strain evidence="1">LZ_2023a</strain>
        <tissue evidence="1">Muscle</tissue>
    </source>
</reference>
<name>A0AAW0V0A8_SCYPA</name>
<organism evidence="1 2">
    <name type="scientific">Scylla paramamosain</name>
    <name type="common">Mud crab</name>
    <dbReference type="NCBI Taxonomy" id="85552"/>
    <lineage>
        <taxon>Eukaryota</taxon>
        <taxon>Metazoa</taxon>
        <taxon>Ecdysozoa</taxon>
        <taxon>Arthropoda</taxon>
        <taxon>Crustacea</taxon>
        <taxon>Multicrustacea</taxon>
        <taxon>Malacostraca</taxon>
        <taxon>Eumalacostraca</taxon>
        <taxon>Eucarida</taxon>
        <taxon>Decapoda</taxon>
        <taxon>Pleocyemata</taxon>
        <taxon>Brachyura</taxon>
        <taxon>Eubrachyura</taxon>
        <taxon>Portunoidea</taxon>
        <taxon>Portunidae</taxon>
        <taxon>Portuninae</taxon>
        <taxon>Scylla</taxon>
    </lineage>
</organism>
<evidence type="ECO:0000313" key="2">
    <source>
        <dbReference type="Proteomes" id="UP001487740"/>
    </source>
</evidence>
<proteinExistence type="predicted"/>
<gene>
    <name evidence="1" type="ORF">O3P69_001689</name>
</gene>
<dbReference type="Proteomes" id="UP001487740">
    <property type="component" value="Unassembled WGS sequence"/>
</dbReference>
<accession>A0AAW0V0A8</accession>
<comment type="caution">
    <text evidence="1">The sequence shown here is derived from an EMBL/GenBank/DDBJ whole genome shotgun (WGS) entry which is preliminary data.</text>
</comment>
<protein>
    <submittedName>
        <fullName evidence="1">Uncharacterized protein</fullName>
    </submittedName>
</protein>
<dbReference type="EMBL" id="JARAKH010000003">
    <property type="protein sequence ID" value="KAK8405281.1"/>
    <property type="molecule type" value="Genomic_DNA"/>
</dbReference>
<evidence type="ECO:0000313" key="1">
    <source>
        <dbReference type="EMBL" id="KAK8405281.1"/>
    </source>
</evidence>
<keyword evidence="2" id="KW-1185">Reference proteome</keyword>